<dbReference type="Proteomes" id="UP000183200">
    <property type="component" value="Unassembled WGS sequence"/>
</dbReference>
<reference evidence="2" key="1">
    <citation type="submission" date="2016-10" db="EMBL/GenBank/DDBJ databases">
        <authorList>
            <person name="Varghese N."/>
            <person name="Submissions S."/>
        </authorList>
    </citation>
    <scope>NUCLEOTIDE SEQUENCE [LARGE SCALE GENOMIC DNA]</scope>
    <source>
        <strain evidence="2">DSM 19110</strain>
    </source>
</reference>
<evidence type="ECO:0000313" key="1">
    <source>
        <dbReference type="EMBL" id="SDL74359.1"/>
    </source>
</evidence>
<organism evidence="1 2">
    <name type="scientific">Pedobacter steynii</name>
    <dbReference type="NCBI Taxonomy" id="430522"/>
    <lineage>
        <taxon>Bacteria</taxon>
        <taxon>Pseudomonadati</taxon>
        <taxon>Bacteroidota</taxon>
        <taxon>Sphingobacteriia</taxon>
        <taxon>Sphingobacteriales</taxon>
        <taxon>Sphingobacteriaceae</taxon>
        <taxon>Pedobacter</taxon>
    </lineage>
</organism>
<gene>
    <name evidence="1" type="ORF">SAMN05421820_10232</name>
</gene>
<name>A0A1G9MJH4_9SPHI</name>
<protein>
    <submittedName>
        <fullName evidence="1">Uncharacterized protein</fullName>
    </submittedName>
</protein>
<keyword evidence="2" id="KW-1185">Reference proteome</keyword>
<proteinExistence type="predicted"/>
<accession>A0A1G9MJH4</accession>
<dbReference type="EMBL" id="FNGY01000002">
    <property type="protein sequence ID" value="SDL74359.1"/>
    <property type="molecule type" value="Genomic_DNA"/>
</dbReference>
<dbReference type="AlphaFoldDB" id="A0A1G9MJH4"/>
<evidence type="ECO:0000313" key="2">
    <source>
        <dbReference type="Proteomes" id="UP000183200"/>
    </source>
</evidence>
<sequence length="177" mass="20260">MQIMGDALDLAELQKTLYKVTSLIAGYKLEDSDLFLLLTHFSQKTESAWLAGTPGRNSVYGKAEVNYYSFETSPMEVLVLSSVLRELSPFLMINELDEVNIYLLEHLAKRARSNMDQKEAGMIKERIRQSMESSGIKRFIQDFRCYSNHTQEQSEEMSLKTMTGYLIPLIAGLFVRI</sequence>